<evidence type="ECO:0000256" key="4">
    <source>
        <dbReference type="ARBA" id="ARBA00022456"/>
    </source>
</evidence>
<dbReference type="InterPro" id="IPR006115">
    <property type="entry name" value="6PGDH_NADP-bd"/>
</dbReference>
<feature type="active site" evidence="8">
    <location>
        <position position="185"/>
    </location>
</feature>
<dbReference type="InterPro" id="IPR029154">
    <property type="entry name" value="HIBADH-like_NADP-bd"/>
</dbReference>
<keyword evidence="4" id="KW-0101">Branched-chain amino acid catabolism</keyword>
<accession>A0AAN7PK44</accession>
<evidence type="ECO:0000259" key="10">
    <source>
        <dbReference type="Pfam" id="PF14833"/>
    </source>
</evidence>
<dbReference type="SUPFAM" id="SSF51735">
    <property type="entry name" value="NAD(P)-binding Rossmann-fold domains"/>
    <property type="match status" value="1"/>
</dbReference>
<dbReference type="SUPFAM" id="SSF48179">
    <property type="entry name" value="6-phosphogluconate dehydrogenase C-terminal domain-like"/>
    <property type="match status" value="1"/>
</dbReference>
<dbReference type="InterPro" id="IPR008927">
    <property type="entry name" value="6-PGluconate_DH-like_C_sf"/>
</dbReference>
<dbReference type="EC" id="1.1.1.31" evidence="3"/>
<dbReference type="InterPro" id="IPR015815">
    <property type="entry name" value="HIBADH-related"/>
</dbReference>
<dbReference type="AlphaFoldDB" id="A0AAN7PK44"/>
<organism evidence="11 12">
    <name type="scientific">Lithohypha guttulata</name>
    <dbReference type="NCBI Taxonomy" id="1690604"/>
    <lineage>
        <taxon>Eukaryota</taxon>
        <taxon>Fungi</taxon>
        <taxon>Dikarya</taxon>
        <taxon>Ascomycota</taxon>
        <taxon>Pezizomycotina</taxon>
        <taxon>Eurotiomycetes</taxon>
        <taxon>Chaetothyriomycetidae</taxon>
        <taxon>Chaetothyriales</taxon>
        <taxon>Trichomeriaceae</taxon>
        <taxon>Lithohypha</taxon>
    </lineage>
</organism>
<gene>
    <name evidence="11" type="ORF">LTR05_008411</name>
</gene>
<evidence type="ECO:0000256" key="8">
    <source>
        <dbReference type="PIRSR" id="PIRSR000103-1"/>
    </source>
</evidence>
<dbReference type="InterPro" id="IPR013328">
    <property type="entry name" value="6PGD_dom2"/>
</dbReference>
<dbReference type="GO" id="GO:0050661">
    <property type="term" value="F:NADP binding"/>
    <property type="evidence" value="ECO:0007669"/>
    <property type="project" value="InterPro"/>
</dbReference>
<dbReference type="InterPro" id="IPR036291">
    <property type="entry name" value="NAD(P)-bd_dom_sf"/>
</dbReference>
<dbReference type="InterPro" id="IPR002204">
    <property type="entry name" value="3-OH-isobutyrate_DH-rel_CS"/>
</dbReference>
<evidence type="ECO:0000256" key="7">
    <source>
        <dbReference type="ARBA" id="ARBA00049197"/>
    </source>
</evidence>
<dbReference type="PANTHER" id="PTHR22981">
    <property type="entry name" value="3-HYDROXYISOBUTYRATE DEHYDROGENASE-RELATED"/>
    <property type="match status" value="1"/>
</dbReference>
<evidence type="ECO:0000256" key="3">
    <source>
        <dbReference type="ARBA" id="ARBA00012991"/>
    </source>
</evidence>
<dbReference type="GO" id="GO:0005739">
    <property type="term" value="C:mitochondrion"/>
    <property type="evidence" value="ECO:0007669"/>
    <property type="project" value="TreeGrafter"/>
</dbReference>
<dbReference type="PANTHER" id="PTHR22981:SF81">
    <property type="entry name" value="DEHYDROGENASE, PUTATIVE-RELATED"/>
    <property type="match status" value="1"/>
</dbReference>
<dbReference type="Proteomes" id="UP001309876">
    <property type="component" value="Unassembled WGS sequence"/>
</dbReference>
<dbReference type="GO" id="GO:0051287">
    <property type="term" value="F:NAD binding"/>
    <property type="evidence" value="ECO:0007669"/>
    <property type="project" value="InterPro"/>
</dbReference>
<evidence type="ECO:0000259" key="9">
    <source>
        <dbReference type="Pfam" id="PF03446"/>
    </source>
</evidence>
<dbReference type="GO" id="GO:0006574">
    <property type="term" value="P:L-valine catabolic process"/>
    <property type="evidence" value="ECO:0007669"/>
    <property type="project" value="TreeGrafter"/>
</dbReference>
<keyword evidence="6" id="KW-0520">NAD</keyword>
<evidence type="ECO:0000313" key="11">
    <source>
        <dbReference type="EMBL" id="KAK5080707.1"/>
    </source>
</evidence>
<keyword evidence="12" id="KW-1185">Reference proteome</keyword>
<dbReference type="Pfam" id="PF03446">
    <property type="entry name" value="NAD_binding_2"/>
    <property type="match status" value="1"/>
</dbReference>
<protein>
    <recommendedName>
        <fullName evidence="3">3-hydroxyisobutyrate dehydrogenase</fullName>
        <ecNumber evidence="3">1.1.1.31</ecNumber>
    </recommendedName>
</protein>
<keyword evidence="5" id="KW-0560">Oxidoreductase</keyword>
<evidence type="ECO:0000256" key="1">
    <source>
        <dbReference type="ARBA" id="ARBA00005109"/>
    </source>
</evidence>
<feature type="domain" description="3-hydroxyisobutyrate dehydrogenase-like NAD-binding" evidence="10">
    <location>
        <begin position="179"/>
        <end position="292"/>
    </location>
</feature>
<proteinExistence type="inferred from homology"/>
<dbReference type="FunFam" id="1.10.1040.10:FF:000006">
    <property type="entry name" value="3-hydroxyisobutyrate dehydrogenase"/>
    <property type="match status" value="1"/>
</dbReference>
<comment type="similarity">
    <text evidence="2">Belongs to the HIBADH-related family. 3-hydroxyisobutyrate dehydrogenase subfamily.</text>
</comment>
<dbReference type="Gene3D" id="3.40.50.720">
    <property type="entry name" value="NAD(P)-binding Rossmann-like Domain"/>
    <property type="match status" value="1"/>
</dbReference>
<dbReference type="GO" id="GO:0008442">
    <property type="term" value="F:3-hydroxyisobutyrate dehydrogenase activity"/>
    <property type="evidence" value="ECO:0007669"/>
    <property type="project" value="UniProtKB-EC"/>
</dbReference>
<comment type="caution">
    <text evidence="11">The sequence shown here is derived from an EMBL/GenBank/DDBJ whole genome shotgun (WGS) entry which is preliminary data.</text>
</comment>
<reference evidence="11 12" key="1">
    <citation type="submission" date="2023-08" db="EMBL/GenBank/DDBJ databases">
        <title>Black Yeasts Isolated from many extreme environments.</title>
        <authorList>
            <person name="Coleine C."/>
            <person name="Stajich J.E."/>
            <person name="Selbmann L."/>
        </authorList>
    </citation>
    <scope>NUCLEOTIDE SEQUENCE [LARGE SCALE GENOMIC DNA]</scope>
    <source>
        <strain evidence="11 12">CCFEE 5910</strain>
    </source>
</reference>
<dbReference type="PIRSF" id="PIRSF000103">
    <property type="entry name" value="HIBADH"/>
    <property type="match status" value="1"/>
</dbReference>
<comment type="pathway">
    <text evidence="1">Amino-acid degradation; L-valine degradation.</text>
</comment>
<evidence type="ECO:0000313" key="12">
    <source>
        <dbReference type="Proteomes" id="UP001309876"/>
    </source>
</evidence>
<dbReference type="Gene3D" id="1.10.1040.10">
    <property type="entry name" value="N-(1-d-carboxylethyl)-l-norvaline Dehydrogenase, domain 2"/>
    <property type="match status" value="1"/>
</dbReference>
<sequence length="325" mass="34804">MSVPKSVGFIGLGVMGLRMVERLTKLTERDVVIYVFDVNTEVTRVLAEQHPGRVVVQQNSREVAASSHTVLTMVPEGHHLRSVYMTPDVGILSADLSDRILIDCSTIDITTSSLVRQAVKEKSTSASFYDCPVSGGSLGAENGTLTFMLGCGPDDQNVGFLQSILSMLGKSIIPCGRPGLGLLAKFCNNYCSGLIAIATSEAFNIAMSQGMDPRILHKIFKTSTASSTVNDTWNPVPGLCPDAPSSHGYQGGFKLRLMRKDFGLAVDAAKSGGARLALGDAALKLYTEASTDPEYSELDARVVFKYLGGKQDWEADQVAGRTDVT</sequence>
<dbReference type="Pfam" id="PF14833">
    <property type="entry name" value="NAD_binding_11"/>
    <property type="match status" value="1"/>
</dbReference>
<feature type="domain" description="6-phosphogluconate dehydrogenase NADP-binding" evidence="9">
    <location>
        <begin position="7"/>
        <end position="175"/>
    </location>
</feature>
<comment type="catalytic activity">
    <reaction evidence="7">
        <text>3-hydroxy-2-methylpropanoate + NAD(+) = 2-methyl-3-oxopropanoate + NADH + H(+)</text>
        <dbReference type="Rhea" id="RHEA:17681"/>
        <dbReference type="ChEBI" id="CHEBI:11805"/>
        <dbReference type="ChEBI" id="CHEBI:15378"/>
        <dbReference type="ChEBI" id="CHEBI:57540"/>
        <dbReference type="ChEBI" id="CHEBI:57700"/>
        <dbReference type="ChEBI" id="CHEBI:57945"/>
        <dbReference type="EC" id="1.1.1.31"/>
    </reaction>
</comment>
<evidence type="ECO:0000256" key="5">
    <source>
        <dbReference type="ARBA" id="ARBA00023002"/>
    </source>
</evidence>
<evidence type="ECO:0000256" key="6">
    <source>
        <dbReference type="ARBA" id="ARBA00023027"/>
    </source>
</evidence>
<name>A0AAN7PK44_9EURO</name>
<dbReference type="PROSITE" id="PS00895">
    <property type="entry name" value="3_HYDROXYISOBUT_DH"/>
    <property type="match status" value="1"/>
</dbReference>
<dbReference type="EMBL" id="JAVRRJ010000012">
    <property type="protein sequence ID" value="KAK5080707.1"/>
    <property type="molecule type" value="Genomic_DNA"/>
</dbReference>
<evidence type="ECO:0000256" key="2">
    <source>
        <dbReference type="ARBA" id="ARBA00006013"/>
    </source>
</evidence>